<keyword evidence="2" id="KW-1185">Reference proteome</keyword>
<dbReference type="RefSeq" id="WP_153926167.1">
    <property type="nucleotide sequence ID" value="NZ_JACRWE010000003.1"/>
</dbReference>
<comment type="caution">
    <text evidence="1">The sequence shown here is derived from an EMBL/GenBank/DDBJ whole genome shotgun (WGS) entry which is preliminary data.</text>
</comment>
<protein>
    <submittedName>
        <fullName evidence="1">Uncharacterized protein</fullName>
    </submittedName>
</protein>
<name>A0ABR7JNZ4_9FIRM</name>
<dbReference type="EMBL" id="JACRWE010000003">
    <property type="protein sequence ID" value="MBC5996618.1"/>
    <property type="molecule type" value="Genomic_DNA"/>
</dbReference>
<sequence>MKIHHRILNNLIKNNNGMKLILRDDSSTLDIYISNNLVLTLKLENGDIESNSEFIYNSIINLENVNMYIPKIYIKED</sequence>
<dbReference type="Proteomes" id="UP000609849">
    <property type="component" value="Unassembled WGS sequence"/>
</dbReference>
<gene>
    <name evidence="1" type="ORF">H8923_07585</name>
</gene>
<evidence type="ECO:0000313" key="2">
    <source>
        <dbReference type="Proteomes" id="UP000609849"/>
    </source>
</evidence>
<reference evidence="1 2" key="1">
    <citation type="submission" date="2020-08" db="EMBL/GenBank/DDBJ databases">
        <authorList>
            <person name="Liu C."/>
            <person name="Sun Q."/>
        </authorList>
    </citation>
    <scope>NUCLEOTIDE SEQUENCE [LARGE SCALE GENOMIC DNA]</scope>
    <source>
        <strain evidence="1 2">NSJ-18</strain>
    </source>
</reference>
<proteinExistence type="predicted"/>
<evidence type="ECO:0000313" key="1">
    <source>
        <dbReference type="EMBL" id="MBC5996618.1"/>
    </source>
</evidence>
<accession>A0ABR7JNZ4</accession>
<organism evidence="1 2">
    <name type="scientific">Romboutsia faecis</name>
    <dbReference type="NCBI Taxonomy" id="2764597"/>
    <lineage>
        <taxon>Bacteria</taxon>
        <taxon>Bacillati</taxon>
        <taxon>Bacillota</taxon>
        <taxon>Clostridia</taxon>
        <taxon>Peptostreptococcales</taxon>
        <taxon>Peptostreptococcaceae</taxon>
        <taxon>Romboutsia</taxon>
    </lineage>
</organism>